<accession>A0ABW6WMN4</accession>
<comment type="caution">
    <text evidence="1">The sequence shown here is derived from an EMBL/GenBank/DDBJ whole genome shotgun (WGS) entry which is preliminary data.</text>
</comment>
<evidence type="ECO:0008006" key="3">
    <source>
        <dbReference type="Google" id="ProtNLM"/>
    </source>
</evidence>
<dbReference type="Proteomes" id="UP001602245">
    <property type="component" value="Unassembled WGS sequence"/>
</dbReference>
<gene>
    <name evidence="1" type="ORF">ACFY35_30980</name>
</gene>
<protein>
    <recommendedName>
        <fullName evidence="3">PE domain-containing protein</fullName>
    </recommendedName>
</protein>
<dbReference type="RefSeq" id="WP_020513827.1">
    <property type="nucleotide sequence ID" value="NZ_JBIAZU010000005.1"/>
</dbReference>
<keyword evidence="2" id="KW-1185">Reference proteome</keyword>
<evidence type="ECO:0000313" key="2">
    <source>
        <dbReference type="Proteomes" id="UP001602245"/>
    </source>
</evidence>
<dbReference type="EMBL" id="JBIAZU010000005">
    <property type="protein sequence ID" value="MFF5293879.1"/>
    <property type="molecule type" value="Genomic_DNA"/>
</dbReference>
<sequence length="109" mass="11559">MADHDIVAAGAAMREQARGWDDLADAMTRARARVADLALHAGAFTVVDPAAAPAARGLAEAYATSSDGLVGLLRQAGEEFDRMARSLRAAAEEYDEGDRAVADRMRGVW</sequence>
<evidence type="ECO:0000313" key="1">
    <source>
        <dbReference type="EMBL" id="MFF5293879.1"/>
    </source>
</evidence>
<organism evidence="1 2">
    <name type="scientific">Paractinoplanes globisporus</name>
    <dbReference type="NCBI Taxonomy" id="113565"/>
    <lineage>
        <taxon>Bacteria</taxon>
        <taxon>Bacillati</taxon>
        <taxon>Actinomycetota</taxon>
        <taxon>Actinomycetes</taxon>
        <taxon>Micromonosporales</taxon>
        <taxon>Micromonosporaceae</taxon>
        <taxon>Paractinoplanes</taxon>
    </lineage>
</organism>
<name>A0ABW6WMN4_9ACTN</name>
<proteinExistence type="predicted"/>
<reference evidence="1 2" key="1">
    <citation type="submission" date="2024-10" db="EMBL/GenBank/DDBJ databases">
        <title>The Natural Products Discovery Center: Release of the First 8490 Sequenced Strains for Exploring Actinobacteria Biosynthetic Diversity.</title>
        <authorList>
            <person name="Kalkreuter E."/>
            <person name="Kautsar S.A."/>
            <person name="Yang D."/>
            <person name="Bader C.D."/>
            <person name="Teijaro C.N."/>
            <person name="Fluegel L."/>
            <person name="Davis C.M."/>
            <person name="Simpson J.R."/>
            <person name="Lauterbach L."/>
            <person name="Steele A.D."/>
            <person name="Gui C."/>
            <person name="Meng S."/>
            <person name="Li G."/>
            <person name="Viehrig K."/>
            <person name="Ye F."/>
            <person name="Su P."/>
            <person name="Kiefer A.F."/>
            <person name="Nichols A."/>
            <person name="Cepeda A.J."/>
            <person name="Yan W."/>
            <person name="Fan B."/>
            <person name="Jiang Y."/>
            <person name="Adhikari A."/>
            <person name="Zheng C.-J."/>
            <person name="Schuster L."/>
            <person name="Cowan T.M."/>
            <person name="Smanski M.J."/>
            <person name="Chevrette M.G."/>
            <person name="De Carvalho L.P.S."/>
            <person name="Shen B."/>
        </authorList>
    </citation>
    <scope>NUCLEOTIDE SEQUENCE [LARGE SCALE GENOMIC DNA]</scope>
    <source>
        <strain evidence="1 2">NPDC000087</strain>
    </source>
</reference>